<reference evidence="6 7" key="1">
    <citation type="submission" date="2024-09" db="EMBL/GenBank/DDBJ databases">
        <title>A chromosome-level genome assembly of Gray's grenadier anchovy, Coilia grayii.</title>
        <authorList>
            <person name="Fu Z."/>
        </authorList>
    </citation>
    <scope>NUCLEOTIDE SEQUENCE [LARGE SCALE GENOMIC DNA]</scope>
    <source>
        <strain evidence="6">G4</strain>
        <tissue evidence="6">Muscle</tissue>
    </source>
</reference>
<proteinExistence type="predicted"/>
<evidence type="ECO:0000313" key="6">
    <source>
        <dbReference type="EMBL" id="KAL2099477.1"/>
    </source>
</evidence>
<dbReference type="Proteomes" id="UP001591681">
    <property type="component" value="Unassembled WGS sequence"/>
</dbReference>
<feature type="domain" description="Transposable element P transposase-like GTP-binding insertion" evidence="4">
    <location>
        <begin position="311"/>
        <end position="430"/>
    </location>
</feature>
<evidence type="ECO:0008006" key="8">
    <source>
        <dbReference type="Google" id="ProtNLM"/>
    </source>
</evidence>
<evidence type="ECO:0000259" key="5">
    <source>
        <dbReference type="Pfam" id="PF21789"/>
    </source>
</evidence>
<evidence type="ECO:0000259" key="3">
    <source>
        <dbReference type="Pfam" id="PF21787"/>
    </source>
</evidence>
<feature type="domain" description="THAP9-like helix-turn-helix" evidence="2">
    <location>
        <begin position="73"/>
        <end position="144"/>
    </location>
</feature>
<keyword evidence="7" id="KW-1185">Reference proteome</keyword>
<dbReference type="PANTHER" id="PTHR47577">
    <property type="entry name" value="THAP DOMAIN-CONTAINING PROTEIN 6"/>
    <property type="match status" value="1"/>
</dbReference>
<keyword evidence="1" id="KW-0175">Coiled coil</keyword>
<dbReference type="Pfam" id="PF21789">
    <property type="entry name" value="TNP-like_RNaseH_C"/>
    <property type="match status" value="1"/>
</dbReference>
<protein>
    <recommendedName>
        <fullName evidence="8">DNA transposase THAP9</fullName>
    </recommendedName>
</protein>
<feature type="domain" description="Transposable element P transposase-like RNase H C-terminal" evidence="5">
    <location>
        <begin position="498"/>
        <end position="532"/>
    </location>
</feature>
<evidence type="ECO:0000313" key="7">
    <source>
        <dbReference type="Proteomes" id="UP001591681"/>
    </source>
</evidence>
<dbReference type="PANTHER" id="PTHR47577:SF2">
    <property type="entry name" value="THAP DOMAIN CONTAINING 9"/>
    <property type="match status" value="1"/>
</dbReference>
<evidence type="ECO:0000259" key="2">
    <source>
        <dbReference type="Pfam" id="PF12017"/>
    </source>
</evidence>
<evidence type="ECO:0000259" key="4">
    <source>
        <dbReference type="Pfam" id="PF21788"/>
    </source>
</evidence>
<evidence type="ECO:0000256" key="1">
    <source>
        <dbReference type="SAM" id="Coils"/>
    </source>
</evidence>
<dbReference type="Pfam" id="PF12017">
    <property type="entry name" value="Tnp_P_element"/>
    <property type="match status" value="1"/>
</dbReference>
<gene>
    <name evidence="6" type="ORF">ACEWY4_003871</name>
</gene>
<organism evidence="6 7">
    <name type="scientific">Coilia grayii</name>
    <name type="common">Gray's grenadier anchovy</name>
    <dbReference type="NCBI Taxonomy" id="363190"/>
    <lineage>
        <taxon>Eukaryota</taxon>
        <taxon>Metazoa</taxon>
        <taxon>Chordata</taxon>
        <taxon>Craniata</taxon>
        <taxon>Vertebrata</taxon>
        <taxon>Euteleostomi</taxon>
        <taxon>Actinopterygii</taxon>
        <taxon>Neopterygii</taxon>
        <taxon>Teleostei</taxon>
        <taxon>Clupei</taxon>
        <taxon>Clupeiformes</taxon>
        <taxon>Clupeoidei</taxon>
        <taxon>Engraulidae</taxon>
        <taxon>Coilinae</taxon>
        <taxon>Coilia</taxon>
    </lineage>
</organism>
<feature type="coiled-coil region" evidence="1">
    <location>
        <begin position="31"/>
        <end position="65"/>
    </location>
</feature>
<dbReference type="Pfam" id="PF21788">
    <property type="entry name" value="TNP-like_GBD"/>
    <property type="match status" value="1"/>
</dbReference>
<accession>A0ABD1KK41</accession>
<comment type="caution">
    <text evidence="6">The sequence shown here is derived from an EMBL/GenBank/DDBJ whole genome shotgun (WGS) entry which is preliminary data.</text>
</comment>
<dbReference type="InterPro" id="IPR048367">
    <property type="entry name" value="TNP-like_RNaseH_C"/>
</dbReference>
<sequence>MSRAQLRDNAVPTIFELPEHLQDHAYVLPENAELKERLFTLQQQNETLRKEIRNAKTREKRAKVTIKGLLKDLSERNMLNAELELKLASYEDIPCELFKKPPGQYTEDQRNFALTLHLYSAKAYSYLRDTMKVGLPAPRTLRRWLESVDGEPGLNHQMLQFLQRKIKENPLEHTHCCFMLDGMNIKQMVQFDQKTQTYAGYVDLGNGRQEAKAKEVLVLLVVGLRGHWKVPIGYFVTKGLNAEAQAQLVLHALEALAEIGAQVHTITMDGLACNMAMAKVLGADFSLHSNMKPYVLVTNSNCKTYIIFDPCHMVKLFRNMLHEYGGVTAPNGQVSWQHIRDVYVTQQDIGLRLGNKLTRDHILYTTQKMKVSLAVQVLSESVASALETLRKLGVNKFSQTRATEDFIRHVDRLFDILNSRSAFGKGWKAPIRPENWSEVKEQLIATRGYLLSLKVGDTPLHQTGRSTCVIGMCVNISSIISLVEEILEIPTIKYVLTYKMSQDHIELFFSAVRQCGGWMNNPTALQFKWIYRRLCARTGVLQLPRGANVSAQDNTTLLSAYVPAVTEPEQDAATEKDAATEENANQDILINTHLDHVYGSRVQLGPLVSNIVVYISGWVVKKLLGRLSCSDCRQCLVGTERSIPFSESLTLLHVKNCGKLLVPADGVITVLMAAERHLRELTGLKVSRLGNLQLERLVVADVEPGTLQMAQHALETTVGIDNHFYDVVRALVRIYFNVRTHHIVRLHNESVQAQKMRQKYTKLLLFKGQ</sequence>
<dbReference type="Pfam" id="PF21787">
    <property type="entry name" value="TNP-like_RNaseH_N"/>
    <property type="match status" value="1"/>
</dbReference>
<dbReference type="InterPro" id="IPR021896">
    <property type="entry name" value="THAP9-like_HTH"/>
</dbReference>
<dbReference type="InterPro" id="IPR048366">
    <property type="entry name" value="TNP-like_GBD"/>
</dbReference>
<dbReference type="EMBL" id="JBHFQA010000004">
    <property type="protein sequence ID" value="KAL2099477.1"/>
    <property type="molecule type" value="Genomic_DNA"/>
</dbReference>
<feature type="domain" description="Transposable element P transposase-like RNase H" evidence="3">
    <location>
        <begin position="151"/>
        <end position="282"/>
    </location>
</feature>
<name>A0ABD1KK41_9TELE</name>
<dbReference type="InterPro" id="IPR048365">
    <property type="entry name" value="TNP-like_RNaseH_N"/>
</dbReference>
<dbReference type="AlphaFoldDB" id="A0ABD1KK41"/>